<accession>A0ABS6SRK1</accession>
<protein>
    <submittedName>
        <fullName evidence="2">Phosphodiester glycosidase family protein</fullName>
    </submittedName>
</protein>
<dbReference type="RefSeq" id="WP_218317528.1">
    <property type="nucleotide sequence ID" value="NZ_JAGSPB010000002.1"/>
</dbReference>
<dbReference type="Proteomes" id="UP000699975">
    <property type="component" value="Unassembled WGS sequence"/>
</dbReference>
<keyword evidence="2" id="KW-0378">Hydrolase</keyword>
<sequence>MRRPATLTICCLALAACDQRPEGEPVMRAQLDPDGGVTEIVAEVDDRPALPPQQAASACALVTFETVPLTHCVAEPGEHRISTALAPSSGEDFGRLESFARTIAPETVEFAMNGGMYGDDLRAIGYFVRDSERLSELNRADGSGNFHMKPNGVFFGSEGAWQVLDTDTFFRTVGDRPQFGTQSGPMLVIEGELHPEFQENGPSRAIRNGVGVDAEGNAHFVISEEPISFGQFARFFRDRLETPNALYLDGNVSSLWNPATGRMDGGRVGPLLVVEKK</sequence>
<reference evidence="2 3" key="1">
    <citation type="submission" date="2021-04" db="EMBL/GenBank/DDBJ databases">
        <authorList>
            <person name="Pira H."/>
            <person name="Risdian C."/>
            <person name="Wink J."/>
        </authorList>
    </citation>
    <scope>NUCLEOTIDE SEQUENCE [LARGE SCALE GENOMIC DNA]</scope>
    <source>
        <strain evidence="2 3">WH131</strain>
    </source>
</reference>
<dbReference type="PROSITE" id="PS51257">
    <property type="entry name" value="PROKAR_LIPOPROTEIN"/>
    <property type="match status" value="1"/>
</dbReference>
<name>A0ABS6SRK1_9SPHN</name>
<evidence type="ECO:0000313" key="3">
    <source>
        <dbReference type="Proteomes" id="UP000699975"/>
    </source>
</evidence>
<gene>
    <name evidence="2" type="ORF">KCG45_12515</name>
</gene>
<dbReference type="EMBL" id="JAGSPB010000002">
    <property type="protein sequence ID" value="MBV7267008.1"/>
    <property type="molecule type" value="Genomic_DNA"/>
</dbReference>
<evidence type="ECO:0000313" key="2">
    <source>
        <dbReference type="EMBL" id="MBV7267008.1"/>
    </source>
</evidence>
<dbReference type="Pfam" id="PF09992">
    <property type="entry name" value="NAGPA"/>
    <property type="match status" value="1"/>
</dbReference>
<dbReference type="InterPro" id="IPR018711">
    <property type="entry name" value="NAGPA"/>
</dbReference>
<organism evidence="2 3">
    <name type="scientific">Erythrobacter ani</name>
    <dbReference type="NCBI Taxonomy" id="2827235"/>
    <lineage>
        <taxon>Bacteria</taxon>
        <taxon>Pseudomonadati</taxon>
        <taxon>Pseudomonadota</taxon>
        <taxon>Alphaproteobacteria</taxon>
        <taxon>Sphingomonadales</taxon>
        <taxon>Erythrobacteraceae</taxon>
        <taxon>Erythrobacter/Porphyrobacter group</taxon>
        <taxon>Erythrobacter</taxon>
    </lineage>
</organism>
<comment type="caution">
    <text evidence="2">The sequence shown here is derived from an EMBL/GenBank/DDBJ whole genome shotgun (WGS) entry which is preliminary data.</text>
</comment>
<proteinExistence type="predicted"/>
<evidence type="ECO:0000259" key="1">
    <source>
        <dbReference type="Pfam" id="PF09992"/>
    </source>
</evidence>
<keyword evidence="2" id="KW-0326">Glycosidase</keyword>
<dbReference type="GO" id="GO:0016798">
    <property type="term" value="F:hydrolase activity, acting on glycosyl bonds"/>
    <property type="evidence" value="ECO:0007669"/>
    <property type="project" value="UniProtKB-KW"/>
</dbReference>
<keyword evidence="3" id="KW-1185">Reference proteome</keyword>
<feature type="domain" description="Phosphodiester glycosidase" evidence="1">
    <location>
        <begin position="107"/>
        <end position="254"/>
    </location>
</feature>